<organism evidence="2 3">
    <name type="scientific">Nakamurella panacisegetis</name>
    <dbReference type="NCBI Taxonomy" id="1090615"/>
    <lineage>
        <taxon>Bacteria</taxon>
        <taxon>Bacillati</taxon>
        <taxon>Actinomycetota</taxon>
        <taxon>Actinomycetes</taxon>
        <taxon>Nakamurellales</taxon>
        <taxon>Nakamurellaceae</taxon>
        <taxon>Nakamurella</taxon>
    </lineage>
</organism>
<gene>
    <name evidence="2" type="ORF">SAMN04515671_3030</name>
</gene>
<feature type="transmembrane region" description="Helical" evidence="1">
    <location>
        <begin position="6"/>
        <end position="25"/>
    </location>
</feature>
<dbReference type="RefSeq" id="WP_090477160.1">
    <property type="nucleotide sequence ID" value="NZ_LT629710.1"/>
</dbReference>
<accession>A0A1H0Q9S5</accession>
<dbReference type="Pfam" id="PF02325">
    <property type="entry name" value="CCB3_YggT"/>
    <property type="match status" value="1"/>
</dbReference>
<evidence type="ECO:0000256" key="1">
    <source>
        <dbReference type="SAM" id="Phobius"/>
    </source>
</evidence>
<proteinExistence type="predicted"/>
<dbReference type="STRING" id="1090615.SAMN04515671_3030"/>
<dbReference type="AlphaFoldDB" id="A0A1H0Q9S5"/>
<evidence type="ECO:0000313" key="3">
    <source>
        <dbReference type="Proteomes" id="UP000198741"/>
    </source>
</evidence>
<dbReference type="Proteomes" id="UP000198741">
    <property type="component" value="Chromosome I"/>
</dbReference>
<dbReference type="OrthoDB" id="3216131at2"/>
<feature type="transmembrane region" description="Helical" evidence="1">
    <location>
        <begin position="68"/>
        <end position="90"/>
    </location>
</feature>
<keyword evidence="3" id="KW-1185">Reference proteome</keyword>
<dbReference type="EMBL" id="LT629710">
    <property type="protein sequence ID" value="SDP14097.1"/>
    <property type="molecule type" value="Genomic_DNA"/>
</dbReference>
<dbReference type="GO" id="GO:0016020">
    <property type="term" value="C:membrane"/>
    <property type="evidence" value="ECO:0007669"/>
    <property type="project" value="InterPro"/>
</dbReference>
<keyword evidence="1" id="KW-0812">Transmembrane</keyword>
<name>A0A1H0Q9S5_9ACTN</name>
<reference evidence="2 3" key="1">
    <citation type="submission" date="2016-10" db="EMBL/GenBank/DDBJ databases">
        <authorList>
            <person name="de Groot N.N."/>
        </authorList>
    </citation>
    <scope>NUCLEOTIDE SEQUENCE [LARGE SCALE GENOMIC DNA]</scope>
    <source>
        <strain evidence="3">P4-7,KCTC 19426,CECT 7604</strain>
    </source>
</reference>
<protein>
    <submittedName>
        <fullName evidence="2">YggT family protein</fullName>
    </submittedName>
</protein>
<evidence type="ECO:0000313" key="2">
    <source>
        <dbReference type="EMBL" id="SDP14097.1"/>
    </source>
</evidence>
<sequence>MNIVWQVVYLLLWIFRLLLIGRIVIEIVRMFAKTWRPVGRPAASMEILYASTDPPVKLFRRVIPMVRLGGVGFDLSIYVLFIVVWILMAVTQNLAYASA</sequence>
<keyword evidence="1" id="KW-1133">Transmembrane helix</keyword>
<dbReference type="InterPro" id="IPR003425">
    <property type="entry name" value="CCB3/YggT"/>
</dbReference>
<keyword evidence="1" id="KW-0472">Membrane</keyword>